<name>A0A853EYQ1_9MICO</name>
<evidence type="ECO:0000256" key="1">
    <source>
        <dbReference type="ARBA" id="ARBA00004651"/>
    </source>
</evidence>
<keyword evidence="2 7" id="KW-0813">Transport</keyword>
<keyword evidence="5 7" id="KW-1133">Transmembrane helix</keyword>
<evidence type="ECO:0000256" key="4">
    <source>
        <dbReference type="ARBA" id="ARBA00022692"/>
    </source>
</evidence>
<feature type="transmembrane region" description="Helical" evidence="7">
    <location>
        <begin position="180"/>
        <end position="199"/>
    </location>
</feature>
<accession>A0A853EYQ1</accession>
<feature type="region of interest" description="Disordered" evidence="8">
    <location>
        <begin position="23"/>
        <end position="42"/>
    </location>
</feature>
<evidence type="ECO:0000256" key="6">
    <source>
        <dbReference type="ARBA" id="ARBA00023136"/>
    </source>
</evidence>
<comment type="caution">
    <text evidence="10">The sequence shown here is derived from an EMBL/GenBank/DDBJ whole genome shotgun (WGS) entry which is preliminary data.</text>
</comment>
<gene>
    <name evidence="10" type="ORF">HZZ10_10560</name>
</gene>
<dbReference type="GO" id="GO:0005886">
    <property type="term" value="C:plasma membrane"/>
    <property type="evidence" value="ECO:0007669"/>
    <property type="project" value="UniProtKB-SubCell"/>
</dbReference>
<organism evidence="10 11">
    <name type="scientific">Sanguibacter inulinus</name>
    <dbReference type="NCBI Taxonomy" id="60922"/>
    <lineage>
        <taxon>Bacteria</taxon>
        <taxon>Bacillati</taxon>
        <taxon>Actinomycetota</taxon>
        <taxon>Actinomycetes</taxon>
        <taxon>Micrococcales</taxon>
        <taxon>Sanguibacteraceae</taxon>
        <taxon>Sanguibacter</taxon>
    </lineage>
</organism>
<dbReference type="PANTHER" id="PTHR43744:SF12">
    <property type="entry name" value="ABC TRANSPORTER PERMEASE PROTEIN MG189-RELATED"/>
    <property type="match status" value="1"/>
</dbReference>
<dbReference type="RefSeq" id="WP_056136221.1">
    <property type="nucleotide sequence ID" value="NZ_JACBYE010000023.1"/>
</dbReference>
<dbReference type="InterPro" id="IPR035906">
    <property type="entry name" value="MetI-like_sf"/>
</dbReference>
<comment type="subcellular location">
    <subcellularLocation>
        <location evidence="1 7">Cell membrane</location>
        <topology evidence="1 7">Multi-pass membrane protein</topology>
    </subcellularLocation>
</comment>
<proteinExistence type="inferred from homology"/>
<comment type="similarity">
    <text evidence="7">Belongs to the binding-protein-dependent transport system permease family.</text>
</comment>
<protein>
    <submittedName>
        <fullName evidence="10">Carbohydrate ABC transporter permease</fullName>
    </submittedName>
</protein>
<sequence>MTTASTPAPVSGVVDATDSTTVASAAKKSRAGRGRRRPTSPRQKSSITLTVIMVVMFLYVLLPLVWLVINSTKTNGGLFTSFGLWFADDFALWDNIKQLFSYQNSVYPRWLANTVLYAGVGGIGATILATFGGYGLAKYNFPGRRAAFAIVIGAMTVPMTALAVPTFLMFSQLGLTNTVWAVLIPALASPFGLYLMYVYSQDSVPDSLLEAARLDGAGELRTFLTVSLRLLAPGFVTVLLFAVVATWNNYFLPLIMLTDPKLYPLTVGLNQWNSQSGSSGSTEPVYNLVLVGSLVAIIPLVIVFLSLQRFWQSGLAAGAVKQ</sequence>
<dbReference type="EMBL" id="JACBYE010000023">
    <property type="protein sequence ID" value="NYS93958.1"/>
    <property type="molecule type" value="Genomic_DNA"/>
</dbReference>
<dbReference type="PROSITE" id="PS50928">
    <property type="entry name" value="ABC_TM1"/>
    <property type="match status" value="1"/>
</dbReference>
<evidence type="ECO:0000256" key="3">
    <source>
        <dbReference type="ARBA" id="ARBA00022475"/>
    </source>
</evidence>
<evidence type="ECO:0000313" key="10">
    <source>
        <dbReference type="EMBL" id="NYS93958.1"/>
    </source>
</evidence>
<dbReference type="InterPro" id="IPR000515">
    <property type="entry name" value="MetI-like"/>
</dbReference>
<feature type="transmembrane region" description="Helical" evidence="7">
    <location>
        <begin position="46"/>
        <end position="69"/>
    </location>
</feature>
<reference evidence="10 11" key="1">
    <citation type="submission" date="2020-07" db="EMBL/GenBank/DDBJ databases">
        <title>MOT database genomes.</title>
        <authorList>
            <person name="Joseph S."/>
            <person name="Aduse-Opoku J."/>
            <person name="Hashim A."/>
            <person name="Wade W."/>
            <person name="Curtis M."/>
        </authorList>
    </citation>
    <scope>NUCLEOTIDE SEQUENCE [LARGE SCALE GENOMIC DNA]</scope>
    <source>
        <strain evidence="10 11">DSM 100099</strain>
    </source>
</reference>
<dbReference type="Pfam" id="PF00528">
    <property type="entry name" value="BPD_transp_1"/>
    <property type="match status" value="1"/>
</dbReference>
<keyword evidence="4 7" id="KW-0812">Transmembrane</keyword>
<evidence type="ECO:0000313" key="11">
    <source>
        <dbReference type="Proteomes" id="UP000561011"/>
    </source>
</evidence>
<keyword evidence="11" id="KW-1185">Reference proteome</keyword>
<dbReference type="GO" id="GO:0055085">
    <property type="term" value="P:transmembrane transport"/>
    <property type="evidence" value="ECO:0007669"/>
    <property type="project" value="InterPro"/>
</dbReference>
<feature type="transmembrane region" description="Helical" evidence="7">
    <location>
        <begin position="115"/>
        <end position="134"/>
    </location>
</feature>
<dbReference type="AlphaFoldDB" id="A0A853EYQ1"/>
<evidence type="ECO:0000256" key="7">
    <source>
        <dbReference type="RuleBase" id="RU363032"/>
    </source>
</evidence>
<evidence type="ECO:0000256" key="2">
    <source>
        <dbReference type="ARBA" id="ARBA00022448"/>
    </source>
</evidence>
<feature type="transmembrane region" description="Helical" evidence="7">
    <location>
        <begin position="285"/>
        <end position="307"/>
    </location>
</feature>
<dbReference type="SUPFAM" id="SSF161098">
    <property type="entry name" value="MetI-like"/>
    <property type="match status" value="1"/>
</dbReference>
<keyword evidence="6 7" id="KW-0472">Membrane</keyword>
<feature type="compositionally biased region" description="Basic residues" evidence="8">
    <location>
        <begin position="27"/>
        <end position="39"/>
    </location>
</feature>
<feature type="domain" description="ABC transmembrane type-1" evidence="9">
    <location>
        <begin position="111"/>
        <end position="307"/>
    </location>
</feature>
<evidence type="ECO:0000259" key="9">
    <source>
        <dbReference type="PROSITE" id="PS50928"/>
    </source>
</evidence>
<dbReference type="CDD" id="cd06261">
    <property type="entry name" value="TM_PBP2"/>
    <property type="match status" value="1"/>
</dbReference>
<dbReference type="Proteomes" id="UP000561011">
    <property type="component" value="Unassembled WGS sequence"/>
</dbReference>
<feature type="transmembrane region" description="Helical" evidence="7">
    <location>
        <begin position="230"/>
        <end position="252"/>
    </location>
</feature>
<keyword evidence="3" id="KW-1003">Cell membrane</keyword>
<evidence type="ECO:0000256" key="8">
    <source>
        <dbReference type="SAM" id="MobiDB-lite"/>
    </source>
</evidence>
<dbReference type="PANTHER" id="PTHR43744">
    <property type="entry name" value="ABC TRANSPORTER PERMEASE PROTEIN MG189-RELATED-RELATED"/>
    <property type="match status" value="1"/>
</dbReference>
<dbReference type="Gene3D" id="1.10.3720.10">
    <property type="entry name" value="MetI-like"/>
    <property type="match status" value="1"/>
</dbReference>
<evidence type="ECO:0000256" key="5">
    <source>
        <dbReference type="ARBA" id="ARBA00022989"/>
    </source>
</evidence>
<feature type="transmembrane region" description="Helical" evidence="7">
    <location>
        <begin position="146"/>
        <end position="168"/>
    </location>
</feature>